<name>A0A1T5ANE5_9SPHN</name>
<feature type="compositionally biased region" description="Low complexity" evidence="1">
    <location>
        <begin position="1"/>
        <end position="17"/>
    </location>
</feature>
<keyword evidence="2" id="KW-0472">Membrane</keyword>
<feature type="transmembrane region" description="Helical" evidence="2">
    <location>
        <begin position="73"/>
        <end position="92"/>
    </location>
</feature>
<evidence type="ECO:0000313" key="4">
    <source>
        <dbReference type="Proteomes" id="UP000189818"/>
    </source>
</evidence>
<feature type="compositionally biased region" description="Basic residues" evidence="1">
    <location>
        <begin position="55"/>
        <end position="64"/>
    </location>
</feature>
<keyword evidence="4" id="KW-1185">Reference proteome</keyword>
<feature type="region of interest" description="Disordered" evidence="1">
    <location>
        <begin position="1"/>
        <end position="69"/>
    </location>
</feature>
<dbReference type="STRING" id="439228.SAMN06295920_102104"/>
<dbReference type="OrthoDB" id="7578913at2"/>
<feature type="compositionally biased region" description="Polar residues" evidence="1">
    <location>
        <begin position="26"/>
        <end position="36"/>
    </location>
</feature>
<dbReference type="AlphaFoldDB" id="A0A1T5ANE5"/>
<keyword evidence="2" id="KW-1133">Transmembrane helix</keyword>
<dbReference type="Proteomes" id="UP000189818">
    <property type="component" value="Unassembled WGS sequence"/>
</dbReference>
<dbReference type="RefSeq" id="WP_079646850.1">
    <property type="nucleotide sequence ID" value="NZ_FUYM01000002.1"/>
</dbReference>
<reference evidence="4" key="1">
    <citation type="submission" date="2017-02" db="EMBL/GenBank/DDBJ databases">
        <authorList>
            <person name="Varghese N."/>
            <person name="Submissions S."/>
        </authorList>
    </citation>
    <scope>NUCLEOTIDE SEQUENCE [LARGE SCALE GENOMIC DNA]</scope>
    <source>
        <strain evidence="4">UM2</strain>
    </source>
</reference>
<evidence type="ECO:0008006" key="5">
    <source>
        <dbReference type="Google" id="ProtNLM"/>
    </source>
</evidence>
<proteinExistence type="predicted"/>
<sequence length="154" mass="16208">MATKSTTTRSRSGGTRSTSRRRTSSNSGAAKNTATKRTPRAQALTDEAKTAIRSVRTRATRAARKVPTDRTSLSIAAGVIAGIVAAGVAIFMNRDRLKAAANSSGERLRKAADDLSTMAHDRIDQARDNITRFRGRGQNGTEASAESSGMAANG</sequence>
<evidence type="ECO:0000313" key="3">
    <source>
        <dbReference type="EMBL" id="SKB36486.1"/>
    </source>
</evidence>
<dbReference type="EMBL" id="FUYM01000002">
    <property type="protein sequence ID" value="SKB36486.1"/>
    <property type="molecule type" value="Genomic_DNA"/>
</dbReference>
<protein>
    <recommendedName>
        <fullName evidence="5">YtxH domain-containing protein</fullName>
    </recommendedName>
</protein>
<gene>
    <name evidence="3" type="ORF">SAMN06295920_102104</name>
</gene>
<organism evidence="3 4">
    <name type="scientific">Rhizorhabdus histidinilytica</name>
    <dbReference type="NCBI Taxonomy" id="439228"/>
    <lineage>
        <taxon>Bacteria</taxon>
        <taxon>Pseudomonadati</taxon>
        <taxon>Pseudomonadota</taxon>
        <taxon>Alphaproteobacteria</taxon>
        <taxon>Sphingomonadales</taxon>
        <taxon>Sphingomonadaceae</taxon>
        <taxon>Rhizorhabdus</taxon>
    </lineage>
</organism>
<feature type="region of interest" description="Disordered" evidence="1">
    <location>
        <begin position="131"/>
        <end position="154"/>
    </location>
</feature>
<accession>A0A1T5ANE5</accession>
<keyword evidence="2" id="KW-0812">Transmembrane</keyword>
<evidence type="ECO:0000256" key="2">
    <source>
        <dbReference type="SAM" id="Phobius"/>
    </source>
</evidence>
<evidence type="ECO:0000256" key="1">
    <source>
        <dbReference type="SAM" id="MobiDB-lite"/>
    </source>
</evidence>